<evidence type="ECO:0000256" key="1">
    <source>
        <dbReference type="ARBA" id="ARBA00004141"/>
    </source>
</evidence>
<sequence length="135" mass="15143">LAVDSDRNMFAASALRGLRFFQILRMIRMDRRGGSFKLLASVVWAHRQELFTTVYIGFLGLIFSSFLIYLVEKKENEKIKTYADALWWGVITLCTVGYGDTVPLSGLGKIIAGCSCLAIISFFALPPVSYNKYAK</sequence>
<feature type="transmembrane region" description="Helical" evidence="5">
    <location>
        <begin position="50"/>
        <end position="70"/>
    </location>
</feature>
<dbReference type="InterPro" id="IPR003937">
    <property type="entry name" value="K_chnl_volt-dep_KCNQ"/>
</dbReference>
<keyword evidence="2 5" id="KW-0812">Transmembrane</keyword>
<dbReference type="Pfam" id="PF00520">
    <property type="entry name" value="Ion_trans"/>
    <property type="match status" value="1"/>
</dbReference>
<feature type="domain" description="Ion transport" evidence="6">
    <location>
        <begin position="11"/>
        <end position="125"/>
    </location>
</feature>
<dbReference type="AlphaFoldDB" id="A0A183BBE6"/>
<protein>
    <submittedName>
        <fullName evidence="7">Ion_trans_2 domain-containing protein</fullName>
    </submittedName>
</protein>
<dbReference type="PANTHER" id="PTHR47735">
    <property type="entry name" value="POTASSIUM VOLTAGE-GATED CHANNEL SUBFAMILY KQT MEMBER 4"/>
    <property type="match status" value="1"/>
</dbReference>
<feature type="transmembrane region" description="Helical" evidence="5">
    <location>
        <begin position="110"/>
        <end position="130"/>
    </location>
</feature>
<dbReference type="Gene3D" id="1.10.287.70">
    <property type="match status" value="1"/>
</dbReference>
<dbReference type="PANTHER" id="PTHR47735:SF9">
    <property type="entry name" value="POTASSIUM VOLTAGE-GATED CHANNEL SUBFAMILY KQT MEMBER 4-LIKE ISOFORM X1"/>
    <property type="match status" value="1"/>
</dbReference>
<keyword evidence="4 5" id="KW-0472">Membrane</keyword>
<dbReference type="PRINTS" id="PR00169">
    <property type="entry name" value="KCHANNEL"/>
</dbReference>
<accession>A0A183BBE6</accession>
<evidence type="ECO:0000313" key="7">
    <source>
        <dbReference type="WBParaSite" id="ECPE_0001657401-mRNA-1"/>
    </source>
</evidence>
<dbReference type="InterPro" id="IPR005821">
    <property type="entry name" value="Ion_trans_dom"/>
</dbReference>
<organism evidence="7">
    <name type="scientific">Echinostoma caproni</name>
    <dbReference type="NCBI Taxonomy" id="27848"/>
    <lineage>
        <taxon>Eukaryota</taxon>
        <taxon>Metazoa</taxon>
        <taxon>Spiralia</taxon>
        <taxon>Lophotrochozoa</taxon>
        <taxon>Platyhelminthes</taxon>
        <taxon>Trematoda</taxon>
        <taxon>Digenea</taxon>
        <taxon>Plagiorchiida</taxon>
        <taxon>Echinostomata</taxon>
        <taxon>Echinostomatoidea</taxon>
        <taxon>Echinostomatidae</taxon>
        <taxon>Echinostoma</taxon>
    </lineage>
</organism>
<dbReference type="GO" id="GO:0008076">
    <property type="term" value="C:voltage-gated potassium channel complex"/>
    <property type="evidence" value="ECO:0007669"/>
    <property type="project" value="TreeGrafter"/>
</dbReference>
<evidence type="ECO:0000259" key="6">
    <source>
        <dbReference type="Pfam" id="PF00520"/>
    </source>
</evidence>
<evidence type="ECO:0000256" key="4">
    <source>
        <dbReference type="ARBA" id="ARBA00023136"/>
    </source>
</evidence>
<feature type="transmembrane region" description="Helical" evidence="5">
    <location>
        <begin position="82"/>
        <end position="98"/>
    </location>
</feature>
<evidence type="ECO:0000256" key="5">
    <source>
        <dbReference type="SAM" id="Phobius"/>
    </source>
</evidence>
<dbReference type="GO" id="GO:0005249">
    <property type="term" value="F:voltage-gated potassium channel activity"/>
    <property type="evidence" value="ECO:0007669"/>
    <property type="project" value="InterPro"/>
</dbReference>
<comment type="subcellular location">
    <subcellularLocation>
        <location evidence="1">Membrane</location>
        <topology evidence="1">Multi-pass membrane protein</topology>
    </subcellularLocation>
</comment>
<dbReference type="WBParaSite" id="ECPE_0001657401-mRNA-1">
    <property type="protein sequence ID" value="ECPE_0001657401-mRNA-1"/>
    <property type="gene ID" value="ECPE_0001657401"/>
</dbReference>
<name>A0A183BBE6_9TREM</name>
<evidence type="ECO:0000256" key="2">
    <source>
        <dbReference type="ARBA" id="ARBA00022692"/>
    </source>
</evidence>
<evidence type="ECO:0000256" key="3">
    <source>
        <dbReference type="ARBA" id="ARBA00022989"/>
    </source>
</evidence>
<keyword evidence="3 5" id="KW-1133">Transmembrane helix</keyword>
<reference evidence="7" key="1">
    <citation type="submission" date="2016-06" db="UniProtKB">
        <authorList>
            <consortium name="WormBaseParasite"/>
        </authorList>
    </citation>
    <scope>IDENTIFICATION</scope>
</reference>
<dbReference type="SUPFAM" id="SSF81324">
    <property type="entry name" value="Voltage-gated potassium channels"/>
    <property type="match status" value="1"/>
</dbReference>
<proteinExistence type="predicted"/>